<dbReference type="GO" id="GO:0005930">
    <property type="term" value="C:axoneme"/>
    <property type="evidence" value="ECO:0007669"/>
    <property type="project" value="UniProtKB-SubCell"/>
</dbReference>
<organism evidence="10">
    <name type="scientific">Ostreococcus mediterraneus</name>
    <dbReference type="NCBI Taxonomy" id="1486918"/>
    <lineage>
        <taxon>Eukaryota</taxon>
        <taxon>Viridiplantae</taxon>
        <taxon>Chlorophyta</taxon>
        <taxon>Mamiellophyceae</taxon>
        <taxon>Mamiellales</taxon>
        <taxon>Bathycoccaceae</taxon>
        <taxon>Ostreococcus</taxon>
    </lineage>
</organism>
<reference evidence="10" key="1">
    <citation type="submission" date="2021-01" db="EMBL/GenBank/DDBJ databases">
        <authorList>
            <person name="Corre E."/>
            <person name="Pelletier E."/>
            <person name="Niang G."/>
            <person name="Scheremetjew M."/>
            <person name="Finn R."/>
            <person name="Kale V."/>
            <person name="Holt S."/>
            <person name="Cochrane G."/>
            <person name="Meng A."/>
            <person name="Brown T."/>
            <person name="Cohen L."/>
        </authorList>
    </citation>
    <scope>NUCLEOTIDE SEQUENCE</scope>
    <source>
        <strain evidence="10">Clade-D-RCC2572</strain>
    </source>
</reference>
<evidence type="ECO:0000313" key="10">
    <source>
        <dbReference type="EMBL" id="CAD8577076.1"/>
    </source>
</evidence>
<keyword evidence="2" id="KW-0433">Leucine-rich repeat</keyword>
<dbReference type="InterPro" id="IPR016035">
    <property type="entry name" value="Acyl_Trfase/lysoPLipase"/>
</dbReference>
<dbReference type="EC" id="3.1.1.-" evidence="8"/>
<evidence type="ECO:0000256" key="7">
    <source>
        <dbReference type="PROSITE-ProRule" id="PRU01161"/>
    </source>
</evidence>
<evidence type="ECO:0000256" key="5">
    <source>
        <dbReference type="ARBA" id="ARBA00022963"/>
    </source>
</evidence>
<evidence type="ECO:0000256" key="3">
    <source>
        <dbReference type="ARBA" id="ARBA00022737"/>
    </source>
</evidence>
<comment type="domain">
    <text evidence="8">The nitrogen atoms of the two glycine residues in the GGXR motif define the oxyanion hole, and stabilize the oxyanion that forms during the nucleophilic attack by the catalytic serine during substrate cleavage.</text>
</comment>
<dbReference type="InterPro" id="IPR016024">
    <property type="entry name" value="ARM-type_fold"/>
</dbReference>
<dbReference type="GO" id="GO:0004620">
    <property type="term" value="F:phospholipase activity"/>
    <property type="evidence" value="ECO:0007669"/>
    <property type="project" value="InterPro"/>
</dbReference>
<dbReference type="SUPFAM" id="SSF52075">
    <property type="entry name" value="Outer arm dynein light chain 1"/>
    <property type="match status" value="1"/>
</dbReference>
<gene>
    <name evidence="10" type="ORF">OMED0929_LOCUS1018</name>
</gene>
<dbReference type="SUPFAM" id="SSF48371">
    <property type="entry name" value="ARM repeat"/>
    <property type="match status" value="1"/>
</dbReference>
<dbReference type="PANTHER" id="PTHR24185:SF1">
    <property type="entry name" value="CALCIUM-INDEPENDENT PHOSPHOLIPASE A2-GAMMA"/>
    <property type="match status" value="1"/>
</dbReference>
<feature type="active site" description="Nucleophile" evidence="7">
    <location>
        <position position="573"/>
    </location>
</feature>
<feature type="domain" description="PNPLA" evidence="9">
    <location>
        <begin position="535"/>
        <end position="758"/>
    </location>
</feature>
<keyword evidence="4 7" id="KW-0378">Hydrolase</keyword>
<dbReference type="InterPro" id="IPR003591">
    <property type="entry name" value="Leu-rich_rpt_typical-subtyp"/>
</dbReference>
<dbReference type="GO" id="GO:0006631">
    <property type="term" value="P:fatty acid metabolic process"/>
    <property type="evidence" value="ECO:0007669"/>
    <property type="project" value="TreeGrafter"/>
</dbReference>
<protein>
    <recommendedName>
        <fullName evidence="8">Patatin</fullName>
        <ecNumber evidence="8">3.1.1.-</ecNumber>
    </recommendedName>
</protein>
<dbReference type="EMBL" id="HBEW01001146">
    <property type="protein sequence ID" value="CAD8577076.1"/>
    <property type="molecule type" value="Transcribed_RNA"/>
</dbReference>
<name>A0A6U0AT92_9CHLO</name>
<dbReference type="Pfam" id="PF01734">
    <property type="entry name" value="Patatin"/>
    <property type="match status" value="1"/>
</dbReference>
<dbReference type="Gene3D" id="3.40.1090.10">
    <property type="entry name" value="Cytosolic phospholipase A2 catalytic domain"/>
    <property type="match status" value="1"/>
</dbReference>
<dbReference type="InterPro" id="IPR032675">
    <property type="entry name" value="LRR_dom_sf"/>
</dbReference>
<evidence type="ECO:0000256" key="4">
    <source>
        <dbReference type="ARBA" id="ARBA00022801"/>
    </source>
</evidence>
<dbReference type="PROSITE" id="PS51635">
    <property type="entry name" value="PNPLA"/>
    <property type="match status" value="1"/>
</dbReference>
<dbReference type="CDD" id="cd07211">
    <property type="entry name" value="Pat_PNPLA8"/>
    <property type="match status" value="1"/>
</dbReference>
<feature type="short sequence motif" description="GXSXG" evidence="7">
    <location>
        <begin position="571"/>
        <end position="575"/>
    </location>
</feature>
<comment type="similarity">
    <text evidence="8">Belongs to the patatin family.</text>
</comment>
<feature type="active site" description="Proton acceptor" evidence="7">
    <location>
        <position position="745"/>
    </location>
</feature>
<dbReference type="Gene3D" id="1.25.10.10">
    <property type="entry name" value="Leucine-rich Repeat Variant"/>
    <property type="match status" value="1"/>
</dbReference>
<feature type="short sequence motif" description="DGA/G" evidence="7">
    <location>
        <begin position="745"/>
        <end position="747"/>
    </location>
</feature>
<sequence length="1169" mass="128380">MFSSFGMGSAVDEYTVELTYEGVRTDGQASACEGSIDQTSTKVSFETKDDPEEVIDKLLAQRQQLPYAAGYEVVVVNMVYSATAVTLQLGIEKYKPKPVALKVSSSNKTSMGKPHASLITVLKHCQLGSVRTVQLCDGLFTVLLDVRDKWTSVRTLDISNNALETVPKDVLARVPYINVLKMNSNKLTALPNLNQFTMLKELHVNGNLITAIPIDLCADSHLEVLSLECNRLTKLHVKLKDASRLRTLRLLGNAIEVLPQMHKFERLECLSLTNVFMVKNPTTGVIDVEVRDVAGSSYLSSMMTGKATHYGKAYNVFLGLVFRSSECQNSFLVEALARIASLHPQNCEAIVNAEGAVNQLLQMIHSSHDALVYHASRALAQIGKSAALARRLCDMQLKLSVTNLIQGDNKFRNKCGLIILNSLIGSSFDISRDFYSNELMEQLTAFAKAGDEYLRTLSLRTVGTFAFDTRNRQDMLKLSNLHALLINIALRPELITASAAVRRESTRVLAILGENELVRQAARAPSITGRGVRILAMDGGGIRGRATVKLLKRIEEGTGRPIHESFDLVCGTSTGAILAVASCIKNHSLEHCDDIYLKLGRKIFNQTSHEEETTGANSWLGSVGSMYTSGKQQLLATTLYSSKHDTSTFETLVRKECQNNGEDPSWIDSAPFGGPKVCCVSTLTSTAPAAPYLFRNYEYPTNAAGEYTQRGSCNHLLWEGVCASAAAPYYLYLDAFAIDSQRWVDGAMTCNNPAMMAVAEARRLWPDKNIECVVSLGSGEYTPHDRDPPISLVALAKDVLFESACDTERVHESLSTLLPLIPGAKYFRFNPIDERCKIEVDEINNALIEGLLDATSEYITAEKERFDEVCSILRDPDDIDEVAAKLLDAEIGSRRGVMVIESPRFEHELSECSATISDFCSLRSIALKTVDCSKIEADQIEGSNIVSKLSEALMRAPNTGVLHFNCHSDIDGLVLAWQKDMTAIAEPSAIAELFLQKSGTAYDTIAQLCDTEEHVEVQGILHTFAGKHVQVNELGERASAYLFKRTVPAEYLNNTMSRELFSLWREKIIVSQASLPEALIAVWLEAGAKCVVAPGNVEGRVNVGHEQSEFMAAFYHALFVVGADATAAMSAAALVQPAAAYFRCYVLADGLMRTLRPDEDFDFALDAHV</sequence>
<dbReference type="SUPFAM" id="SSF52151">
    <property type="entry name" value="FabD/lysophospholipase-like"/>
    <property type="match status" value="1"/>
</dbReference>
<evidence type="ECO:0000256" key="8">
    <source>
        <dbReference type="RuleBase" id="RU361262"/>
    </source>
</evidence>
<keyword evidence="6 7" id="KW-0443">Lipid metabolism</keyword>
<dbReference type="InterPro" id="IPR011989">
    <property type="entry name" value="ARM-like"/>
</dbReference>
<dbReference type="SMART" id="SM00369">
    <property type="entry name" value="LRR_TYP"/>
    <property type="match status" value="3"/>
</dbReference>
<feature type="short sequence motif" description="GXGXXG" evidence="7">
    <location>
        <begin position="539"/>
        <end position="544"/>
    </location>
</feature>
<evidence type="ECO:0000259" key="9">
    <source>
        <dbReference type="PROSITE" id="PS51635"/>
    </source>
</evidence>
<dbReference type="AlphaFoldDB" id="A0A6U0AT92"/>
<keyword evidence="3" id="KW-0677">Repeat</keyword>
<proteinExistence type="inferred from homology"/>
<dbReference type="GO" id="GO:0016042">
    <property type="term" value="P:lipid catabolic process"/>
    <property type="evidence" value="ECO:0007669"/>
    <property type="project" value="UniProtKB-UniRule"/>
</dbReference>
<keyword evidence="5 7" id="KW-0442">Lipid degradation</keyword>
<dbReference type="Gene3D" id="3.80.10.10">
    <property type="entry name" value="Ribonuclease Inhibitor"/>
    <property type="match status" value="1"/>
</dbReference>
<comment type="subcellular location">
    <subcellularLocation>
        <location evidence="1">Cytoplasm</location>
        <location evidence="1">Cytoskeleton</location>
        <location evidence="1">Cilium axoneme</location>
    </subcellularLocation>
</comment>
<dbReference type="GO" id="GO:0016020">
    <property type="term" value="C:membrane"/>
    <property type="evidence" value="ECO:0007669"/>
    <property type="project" value="TreeGrafter"/>
</dbReference>
<dbReference type="PANTHER" id="PTHR24185">
    <property type="entry name" value="CALCIUM-INDEPENDENT PHOSPHOLIPASE A2-GAMMA"/>
    <property type="match status" value="1"/>
</dbReference>
<evidence type="ECO:0000256" key="6">
    <source>
        <dbReference type="ARBA" id="ARBA00023098"/>
    </source>
</evidence>
<evidence type="ECO:0000256" key="2">
    <source>
        <dbReference type="ARBA" id="ARBA00022614"/>
    </source>
</evidence>
<dbReference type="InterPro" id="IPR002641">
    <property type="entry name" value="PNPLA_dom"/>
</dbReference>
<accession>A0A6U0AT92</accession>
<comment type="function">
    <text evidence="8">Lipolytic acyl hydrolase (LAH).</text>
</comment>
<dbReference type="InterPro" id="IPR045217">
    <property type="entry name" value="PNPLA8-like"/>
</dbReference>
<evidence type="ECO:0000256" key="1">
    <source>
        <dbReference type="ARBA" id="ARBA00004430"/>
    </source>
</evidence>